<protein>
    <submittedName>
        <fullName evidence="1">Uncharacterized protein</fullName>
    </submittedName>
</protein>
<keyword evidence="2" id="KW-1185">Reference proteome</keyword>
<gene>
    <name evidence="1" type="ORF">PDE_02750</name>
</gene>
<evidence type="ECO:0000313" key="2">
    <source>
        <dbReference type="Proteomes" id="UP000019376"/>
    </source>
</evidence>
<dbReference type="HOGENOM" id="CLU_2347401_0_0_1"/>
<reference evidence="1 2" key="1">
    <citation type="journal article" date="2013" name="PLoS ONE">
        <title>Genomic and secretomic analyses reveal unique features of the lignocellulolytic enzyme system of Penicillium decumbens.</title>
        <authorList>
            <person name="Liu G."/>
            <person name="Zhang L."/>
            <person name="Wei X."/>
            <person name="Zou G."/>
            <person name="Qin Y."/>
            <person name="Ma L."/>
            <person name="Li J."/>
            <person name="Zheng H."/>
            <person name="Wang S."/>
            <person name="Wang C."/>
            <person name="Xun L."/>
            <person name="Zhao G.-P."/>
            <person name="Zhou Z."/>
            <person name="Qu Y."/>
        </authorList>
    </citation>
    <scope>NUCLEOTIDE SEQUENCE [LARGE SCALE GENOMIC DNA]</scope>
    <source>
        <strain evidence="2">114-2 / CGMCC 5302</strain>
    </source>
</reference>
<sequence>MTSCRDVTVHWTRSLVGGCGINHFRRSITRRDSKLQMQWKTRDSATSSIRCCRAELHGQTVGAGKRAETSSGSYLWKNVNKGSRLCEWRYGDSVAAQ</sequence>
<accession>S7ZGN5</accession>
<organism evidence="1 2">
    <name type="scientific">Penicillium oxalicum (strain 114-2 / CGMCC 5302)</name>
    <name type="common">Penicillium decumbens</name>
    <dbReference type="NCBI Taxonomy" id="933388"/>
    <lineage>
        <taxon>Eukaryota</taxon>
        <taxon>Fungi</taxon>
        <taxon>Dikarya</taxon>
        <taxon>Ascomycota</taxon>
        <taxon>Pezizomycotina</taxon>
        <taxon>Eurotiomycetes</taxon>
        <taxon>Eurotiomycetidae</taxon>
        <taxon>Eurotiales</taxon>
        <taxon>Aspergillaceae</taxon>
        <taxon>Penicillium</taxon>
    </lineage>
</organism>
<dbReference type="AlphaFoldDB" id="S7ZGN5"/>
<evidence type="ECO:0000313" key="1">
    <source>
        <dbReference type="EMBL" id="EPS27806.1"/>
    </source>
</evidence>
<dbReference type="Proteomes" id="UP000019376">
    <property type="component" value="Unassembled WGS sequence"/>
</dbReference>
<dbReference type="EMBL" id="KB644410">
    <property type="protein sequence ID" value="EPS27806.1"/>
    <property type="molecule type" value="Genomic_DNA"/>
</dbReference>
<name>S7ZGN5_PENO1</name>
<proteinExistence type="predicted"/>